<name>A0A9P7W5N9_9AGAR</name>
<comment type="caution">
    <text evidence="2">The sequence shown here is derived from an EMBL/GenBank/DDBJ whole genome shotgun (WGS) entry which is preliminary data.</text>
</comment>
<keyword evidence="3" id="KW-1185">Reference proteome</keyword>
<dbReference type="EMBL" id="MU250523">
    <property type="protein sequence ID" value="KAG7453133.1"/>
    <property type="molecule type" value="Genomic_DNA"/>
</dbReference>
<dbReference type="Proteomes" id="UP000812287">
    <property type="component" value="Unassembled WGS sequence"/>
</dbReference>
<reference evidence="2" key="1">
    <citation type="submission" date="2020-11" db="EMBL/GenBank/DDBJ databases">
        <title>Adaptations for nitrogen fixation in a non-lichenized fungal sporocarp promotes dispersal by wood-feeding termites.</title>
        <authorList>
            <consortium name="DOE Joint Genome Institute"/>
            <person name="Koch R.A."/>
            <person name="Yoon G."/>
            <person name="Arayal U."/>
            <person name="Lail K."/>
            <person name="Amirebrahimi M."/>
            <person name="Labutti K."/>
            <person name="Lipzen A."/>
            <person name="Riley R."/>
            <person name="Barry K."/>
            <person name="Henrissat B."/>
            <person name="Grigoriev I.V."/>
            <person name="Herr J.R."/>
            <person name="Aime M.C."/>
        </authorList>
    </citation>
    <scope>NUCLEOTIDE SEQUENCE</scope>
    <source>
        <strain evidence="2">MCA 3950</strain>
    </source>
</reference>
<feature type="region of interest" description="Disordered" evidence="1">
    <location>
        <begin position="1"/>
        <end position="23"/>
    </location>
</feature>
<sequence>MTKLLPFGEGPSDGKAHGRAKFAGTPSKRRQWLIKIARAEWWWPEGSRSANGEELVVDSLVECAGARRMVERLLVRDPSKRSRIMDLWDDEWMSGLVSPPSSGRPSMEKEADEGGYSVGVDVWHDSQRLENGRYEDDFWEDGVDEEELLENEVDIDGWIVDKEGIGSIASEEVQ</sequence>
<protein>
    <submittedName>
        <fullName evidence="2">Uncharacterized protein</fullName>
    </submittedName>
</protein>
<evidence type="ECO:0000313" key="3">
    <source>
        <dbReference type="Proteomes" id="UP000812287"/>
    </source>
</evidence>
<accession>A0A9P7W5N9</accession>
<dbReference type="OrthoDB" id="289250at2759"/>
<dbReference type="RefSeq" id="XP_043046633.1">
    <property type="nucleotide sequence ID" value="XM_043188506.1"/>
</dbReference>
<proteinExistence type="predicted"/>
<organism evidence="2 3">
    <name type="scientific">Guyanagaster necrorhizus</name>
    <dbReference type="NCBI Taxonomy" id="856835"/>
    <lineage>
        <taxon>Eukaryota</taxon>
        <taxon>Fungi</taxon>
        <taxon>Dikarya</taxon>
        <taxon>Basidiomycota</taxon>
        <taxon>Agaricomycotina</taxon>
        <taxon>Agaricomycetes</taxon>
        <taxon>Agaricomycetidae</taxon>
        <taxon>Agaricales</taxon>
        <taxon>Marasmiineae</taxon>
        <taxon>Physalacriaceae</taxon>
        <taxon>Guyanagaster</taxon>
    </lineage>
</organism>
<evidence type="ECO:0000313" key="2">
    <source>
        <dbReference type="EMBL" id="KAG7453133.1"/>
    </source>
</evidence>
<gene>
    <name evidence="2" type="ORF">BT62DRAFT_959436</name>
</gene>
<dbReference type="GeneID" id="66110803"/>
<evidence type="ECO:0000256" key="1">
    <source>
        <dbReference type="SAM" id="MobiDB-lite"/>
    </source>
</evidence>
<dbReference type="AlphaFoldDB" id="A0A9P7W5N9"/>